<evidence type="ECO:0000256" key="5">
    <source>
        <dbReference type="ARBA" id="ARBA00023136"/>
    </source>
</evidence>
<dbReference type="GO" id="GO:0005886">
    <property type="term" value="C:plasma membrane"/>
    <property type="evidence" value="ECO:0007669"/>
    <property type="project" value="UniProtKB-SubCell"/>
</dbReference>
<dbReference type="Proteomes" id="UP000094936">
    <property type="component" value="Unassembled WGS sequence"/>
</dbReference>
<reference evidence="9 10" key="1">
    <citation type="submission" date="2016-05" db="EMBL/GenBank/DDBJ databases">
        <title>Genomic Taxonomy of the Vibrionaceae.</title>
        <authorList>
            <person name="Gomez-Gil B."/>
            <person name="Enciso-Ibarra J."/>
        </authorList>
    </citation>
    <scope>NUCLEOTIDE SEQUENCE [LARGE SCALE GENOMIC DNA]</scope>
    <source>
        <strain evidence="9 10">CAIM 1920</strain>
    </source>
</reference>
<feature type="transmembrane region" description="Helical" evidence="6">
    <location>
        <begin position="386"/>
        <end position="406"/>
    </location>
</feature>
<dbReference type="RefSeq" id="WP_068902519.1">
    <property type="nucleotide sequence ID" value="NZ_JBHUIF010000015.1"/>
</dbReference>
<dbReference type="STRING" id="1080227.A8L45_11915"/>
<feature type="transmembrane region" description="Helical" evidence="6">
    <location>
        <begin position="333"/>
        <end position="366"/>
    </location>
</feature>
<keyword evidence="2" id="KW-1003">Cell membrane</keyword>
<dbReference type="InterPro" id="IPR051125">
    <property type="entry name" value="ABC-4/HrtB_transporter"/>
</dbReference>
<dbReference type="EMBL" id="LYBM01000020">
    <property type="protein sequence ID" value="ODA32995.1"/>
    <property type="molecule type" value="Genomic_DNA"/>
</dbReference>
<protein>
    <submittedName>
        <fullName evidence="9">Peptide ABC transporter permease</fullName>
    </submittedName>
</protein>
<feature type="domain" description="ABC3 transporter permease C-terminal" evidence="7">
    <location>
        <begin position="291"/>
        <end position="362"/>
    </location>
</feature>
<keyword evidence="4 6" id="KW-1133">Transmembrane helix</keyword>
<dbReference type="AlphaFoldDB" id="A0A1C3EID3"/>
<evidence type="ECO:0000259" key="8">
    <source>
        <dbReference type="Pfam" id="PF12704"/>
    </source>
</evidence>
<dbReference type="Pfam" id="PF12704">
    <property type="entry name" value="MacB_PCD"/>
    <property type="match status" value="1"/>
</dbReference>
<evidence type="ECO:0000256" key="3">
    <source>
        <dbReference type="ARBA" id="ARBA00022692"/>
    </source>
</evidence>
<dbReference type="PANTHER" id="PTHR43738:SF2">
    <property type="entry name" value="ABC TRANSPORTER PERMEASE"/>
    <property type="match status" value="1"/>
</dbReference>
<name>A0A1C3EID3_9GAMM</name>
<dbReference type="InterPro" id="IPR025857">
    <property type="entry name" value="MacB_PCD"/>
</dbReference>
<keyword evidence="3 6" id="KW-0812">Transmembrane</keyword>
<dbReference type="Pfam" id="PF02687">
    <property type="entry name" value="FtsX"/>
    <property type="match status" value="1"/>
</dbReference>
<evidence type="ECO:0000256" key="4">
    <source>
        <dbReference type="ARBA" id="ARBA00022989"/>
    </source>
</evidence>
<proteinExistence type="predicted"/>
<feature type="domain" description="MacB-like periplasmic core" evidence="8">
    <location>
        <begin position="20"/>
        <end position="209"/>
    </location>
</feature>
<accession>A0A1C3EID3</accession>
<dbReference type="PANTHER" id="PTHR43738">
    <property type="entry name" value="ABC TRANSPORTER, MEMBRANE PROTEIN"/>
    <property type="match status" value="1"/>
</dbReference>
<evidence type="ECO:0000256" key="1">
    <source>
        <dbReference type="ARBA" id="ARBA00004651"/>
    </source>
</evidence>
<keyword evidence="5 6" id="KW-0472">Membrane</keyword>
<feature type="transmembrane region" description="Helical" evidence="6">
    <location>
        <begin position="288"/>
        <end position="312"/>
    </location>
</feature>
<evidence type="ECO:0000256" key="2">
    <source>
        <dbReference type="ARBA" id="ARBA00022475"/>
    </source>
</evidence>
<evidence type="ECO:0000313" key="9">
    <source>
        <dbReference type="EMBL" id="ODA32995.1"/>
    </source>
</evidence>
<organism evidence="9 10">
    <name type="scientific">Veronia pacifica</name>
    <dbReference type="NCBI Taxonomy" id="1080227"/>
    <lineage>
        <taxon>Bacteria</taxon>
        <taxon>Pseudomonadati</taxon>
        <taxon>Pseudomonadota</taxon>
        <taxon>Gammaproteobacteria</taxon>
        <taxon>Vibrionales</taxon>
        <taxon>Vibrionaceae</taxon>
        <taxon>Veronia</taxon>
    </lineage>
</organism>
<evidence type="ECO:0000313" key="10">
    <source>
        <dbReference type="Proteomes" id="UP000094936"/>
    </source>
</evidence>
<gene>
    <name evidence="9" type="ORF">A8L45_11915</name>
</gene>
<evidence type="ECO:0000259" key="7">
    <source>
        <dbReference type="Pfam" id="PF02687"/>
    </source>
</evidence>
<sequence>MIAVANLAWRSVLNRKNTALLTILTVAVSVVLLLGVERVRVQAKESFANTISGTDLIMGARSGNINLLLYSVFHIGNATNNVDWKTVKDIVGQPAVKWYIPISLGDSHRGFRVTGTTTTFFEQYRYGRKQLLSFQQGREFDALSDVVIGAEVARQLNYKLGDSIIIAHGLSDQSFTRHDDSPFEISGILNPTGTPIDRGVFVSLAAIDAIHEGWETGTKRATGAAFAKDYTNHEPTAVTAVFIGLKSRLQTFSLQRQINEYRFEPLSAIIPGLVLRELWSMMSVAEKTLLVVSGFVVFAGLLGMLSSLLTSLNERRREMAILRAVGARPHHIFLLLVSEAGLLTFCGIIVGILMLAVLLLFGVPILHAQYGLVVDVWHITEYELSMLAIVQAAGILIGCLPALSAYRQSLSDGMTIRV</sequence>
<feature type="transmembrane region" description="Helical" evidence="6">
    <location>
        <begin position="18"/>
        <end position="36"/>
    </location>
</feature>
<dbReference type="OrthoDB" id="9784014at2"/>
<dbReference type="InterPro" id="IPR003838">
    <property type="entry name" value="ABC3_permease_C"/>
</dbReference>
<comment type="caution">
    <text evidence="9">The sequence shown here is derived from an EMBL/GenBank/DDBJ whole genome shotgun (WGS) entry which is preliminary data.</text>
</comment>
<keyword evidence="10" id="KW-1185">Reference proteome</keyword>
<evidence type="ECO:0000256" key="6">
    <source>
        <dbReference type="SAM" id="Phobius"/>
    </source>
</evidence>
<comment type="subcellular location">
    <subcellularLocation>
        <location evidence="1">Cell membrane</location>
        <topology evidence="1">Multi-pass membrane protein</topology>
    </subcellularLocation>
</comment>